<dbReference type="InterPro" id="IPR001173">
    <property type="entry name" value="Glyco_trans_2-like"/>
</dbReference>
<protein>
    <submittedName>
        <fullName evidence="6">Mycofactocin system glycosyltransferase</fullName>
    </submittedName>
</protein>
<keyword evidence="7" id="KW-1185">Reference proteome</keyword>
<name>A0A4R7I309_9ACTN</name>
<dbReference type="SUPFAM" id="SSF53448">
    <property type="entry name" value="Nucleotide-diphospho-sugar transferases"/>
    <property type="match status" value="1"/>
</dbReference>
<sequence>MAAVVTGPRRYVLDSSVQAWSSGVRSQEHLVVVGGSPLKLFRLTPAGARTFETLRSGEPVADSPLVDRLLDAGVVHPVADEPAPYSADDVTVVVPTLGTPTHVPAGALLVDDGSNPPVAGASIRLDRNRGPAAARNAGLATADTPLIAFVDADVDLPDGWLEPLLPHFADPKVAVVAPRIVTAARPGAISAYEHDHGPLDMGPEAGRVRAGTRVSYLPAAVLVCRAEALHELGGFDEAMRYGEDVDLVWRLDDAGWRCRYDPRSVIEHEPRPDWRSWVQQRIGYGSSAGPLAVRHPGKLAPLRMSGWSLAAWLLAIGGRPVTGTAIGVGSAAALIPKLPDVPPRDAFRLAAMGNARAGESIAHAIRRTWFPLAVLLALRSTIARRALLASVVAVRHPIALADDVTYCVGVWKGMLAERTLDPIVPEITSWPGRSAGRRPRS</sequence>
<comment type="pathway">
    <text evidence="1">Cell wall biogenesis; cell wall polysaccharide biosynthesis.</text>
</comment>
<evidence type="ECO:0000256" key="2">
    <source>
        <dbReference type="ARBA" id="ARBA00006739"/>
    </source>
</evidence>
<comment type="similarity">
    <text evidence="2">Belongs to the glycosyltransferase 2 family.</text>
</comment>
<evidence type="ECO:0000256" key="4">
    <source>
        <dbReference type="ARBA" id="ARBA00022679"/>
    </source>
</evidence>
<feature type="domain" description="Glycosyltransferase 2-like" evidence="5">
    <location>
        <begin position="123"/>
        <end position="182"/>
    </location>
</feature>
<dbReference type="EMBL" id="SOAU01000001">
    <property type="protein sequence ID" value="TDT18002.1"/>
    <property type="molecule type" value="Genomic_DNA"/>
</dbReference>
<comment type="caution">
    <text evidence="6">The sequence shown here is derived from an EMBL/GenBank/DDBJ whole genome shotgun (WGS) entry which is preliminary data.</text>
</comment>
<evidence type="ECO:0000256" key="3">
    <source>
        <dbReference type="ARBA" id="ARBA00022676"/>
    </source>
</evidence>
<dbReference type="NCBIfam" id="TIGR03965">
    <property type="entry name" value="mycofact_glyco"/>
    <property type="match status" value="1"/>
</dbReference>
<dbReference type="PANTHER" id="PTHR43179">
    <property type="entry name" value="RHAMNOSYLTRANSFERASE WBBL"/>
    <property type="match status" value="1"/>
</dbReference>
<keyword evidence="3" id="KW-0328">Glycosyltransferase</keyword>
<gene>
    <name evidence="6" type="ORF">BDK89_3616</name>
</gene>
<dbReference type="GO" id="GO:0016757">
    <property type="term" value="F:glycosyltransferase activity"/>
    <property type="evidence" value="ECO:0007669"/>
    <property type="project" value="UniProtKB-KW"/>
</dbReference>
<dbReference type="Gene3D" id="3.90.550.10">
    <property type="entry name" value="Spore Coat Polysaccharide Biosynthesis Protein SpsA, Chain A"/>
    <property type="match status" value="1"/>
</dbReference>
<dbReference type="OrthoDB" id="5243838at2"/>
<dbReference type="InterPro" id="IPR023981">
    <property type="entry name" value="MftF"/>
</dbReference>
<keyword evidence="4 6" id="KW-0808">Transferase</keyword>
<dbReference type="PANTHER" id="PTHR43179:SF12">
    <property type="entry name" value="GALACTOFURANOSYLTRANSFERASE GLFT2"/>
    <property type="match status" value="1"/>
</dbReference>
<dbReference type="Pfam" id="PF00535">
    <property type="entry name" value="Glycos_transf_2"/>
    <property type="match status" value="1"/>
</dbReference>
<evidence type="ECO:0000313" key="6">
    <source>
        <dbReference type="EMBL" id="TDT18002.1"/>
    </source>
</evidence>
<reference evidence="6 7" key="1">
    <citation type="submission" date="2019-03" db="EMBL/GenBank/DDBJ databases">
        <title>Sequencing the genomes of 1000 actinobacteria strains.</title>
        <authorList>
            <person name="Klenk H.-P."/>
        </authorList>
    </citation>
    <scope>NUCLEOTIDE SEQUENCE [LARGE SCALE GENOMIC DNA]</scope>
    <source>
        <strain evidence="6 7">DSM 18936</strain>
    </source>
</reference>
<proteinExistence type="inferred from homology"/>
<accession>A0A4R7I309</accession>
<evidence type="ECO:0000259" key="5">
    <source>
        <dbReference type="Pfam" id="PF00535"/>
    </source>
</evidence>
<dbReference type="RefSeq" id="WP_133870250.1">
    <property type="nucleotide sequence ID" value="NZ_SOAU01000001.1"/>
</dbReference>
<dbReference type="Proteomes" id="UP000294558">
    <property type="component" value="Unassembled WGS sequence"/>
</dbReference>
<evidence type="ECO:0000313" key="7">
    <source>
        <dbReference type="Proteomes" id="UP000294558"/>
    </source>
</evidence>
<dbReference type="InterPro" id="IPR029044">
    <property type="entry name" value="Nucleotide-diphossugar_trans"/>
</dbReference>
<dbReference type="AlphaFoldDB" id="A0A4R7I309"/>
<organism evidence="6 7">
    <name type="scientific">Ilumatobacter fluminis</name>
    <dbReference type="NCBI Taxonomy" id="467091"/>
    <lineage>
        <taxon>Bacteria</taxon>
        <taxon>Bacillati</taxon>
        <taxon>Actinomycetota</taxon>
        <taxon>Acidimicrobiia</taxon>
        <taxon>Acidimicrobiales</taxon>
        <taxon>Ilumatobacteraceae</taxon>
        <taxon>Ilumatobacter</taxon>
    </lineage>
</organism>
<evidence type="ECO:0000256" key="1">
    <source>
        <dbReference type="ARBA" id="ARBA00004776"/>
    </source>
</evidence>